<sequence>MAMQVLVNRCAFLISCWQSLWFLLMRYLSMRTLSGYSSLDRSAGTLGDDNEGMTPPVSDLPRLVSNPLSFHDDFRVIGGIPVLSLERTGCIATTSAAPSTHSHILCHATTTTAGMDSTHKWTVAGYEDGVLCVWDADHGTLLGMHEAHQGPVTVCHWVKDGKGSVKILSCDAKMQLTSTPGPSASGASFAVEGERLSWNLCWDDSPIVTSCDQATSFSCKSDFSLQGIPTFTPNGKYCCVPVSYQVGTCAAGHVDSPSVVIFLYFYDMEACPNHGSAFHPEFRILAQDGNMNQVDEMQCTFSSEGDALFLTFVDRKSGLFSSWLWPNWQCQTQGHVLQCGNSSECFIGQGCCWLGSAEARNLKLVTWNLHGHFQWQGESQGLDAYESLSVYDIHHLDSKPGDRAGQSKSCSCLSLVDSTDAPCLCTLSCLKESPCEGVLSCCQTLSHNRVIAYVDGSRTLVVWDTDDENPVDVVPLKLRGVMVAQEEPVLVTASPEGNLIAVAHLALDGERKVVCVQLFDTDGMFKIMDAPENLHDGLEANSIQHFEFGPDGANIEMVVDHCKMLVWFPKACVCGATTVSLPIPQSKAIHSSAAFHCEHTRADRRQSVNDQKHPFHAELVFSHDGSVLAVLRRSSTSEDLPANDVIVDLWSLCDKGQHGRDAGLQVPFQTTWKGLHHISLSNEGSKCAIVAREDCSSSMRVLVWNIGKEFTYNRGGCMKEETLTYEIIEHGGYIGGTPIGIAFCENDINKDRVVICNADATLVWMQTGHKGPIHTSNTMACPGAICCFSSDGKYAAVLKNYANLEVWNLHEQRIQSTHCIDEQLNMQAKEMAPVGIIVDGCWIPSTMDHYQYKCLIEQMRKSIAEDCKMSGQKAIYMALDDGRTVATSCNFKTLVTMINDKGYREKCGKCLPTELKFLRHTYSGPKLRKMNPPILTASGNGRMVAGMLEYGTVRVWTPFSTSASLPDYHRLDLQQCGLHTDASGLQELLGLHGVALLNHHDDDGMSFFLRAIEHDNLEWVKIMLKWAATKAFTVRLTPAARSRSQLNALDLALQNRNAKIVGMVLDAMFGGLTRFEEAADVMERSFFDLLCMFPRLVQKRLCSGQMLLPMGKLDIPVTVFHTHEDLIFGTHKEHCSSDKMVRNLWAVFGTRLVNASNSRCAWSLWGHCWEIYSRRQTCKVSSPHKMTISCKAVPFSNIAQIGRNGILRQLRLRNFHSDAFDSTVLQGVISFKWNFFARRMFLQDLIWHTLLLFSYSAYMIEWGALPKKKMGVLNVIFTTLEVVAMMVVCARACWKIGIDNFFTFRDLVLDQRHSSGSAALKGVLRLAAGDTELQYGWKFWARSKWHGLEIVAYIGVTALIV</sequence>
<keyword evidence="1" id="KW-0812">Transmembrane</keyword>
<dbReference type="Gene3D" id="1.25.40.20">
    <property type="entry name" value="Ankyrin repeat-containing domain"/>
    <property type="match status" value="1"/>
</dbReference>
<feature type="transmembrane region" description="Helical" evidence="1">
    <location>
        <begin position="1245"/>
        <end position="1265"/>
    </location>
</feature>
<keyword evidence="1" id="KW-0472">Membrane</keyword>
<dbReference type="Gene3D" id="2.130.10.10">
    <property type="entry name" value="YVTN repeat-like/Quinoprotein amine dehydrogenase"/>
    <property type="match status" value="2"/>
</dbReference>
<keyword evidence="3" id="KW-1185">Reference proteome</keyword>
<comment type="caution">
    <text evidence="2">The sequence shown here is derived from an EMBL/GenBank/DDBJ whole genome shotgun (WGS) entry which is preliminary data.</text>
</comment>
<evidence type="ECO:0000256" key="1">
    <source>
        <dbReference type="SAM" id="Phobius"/>
    </source>
</evidence>
<dbReference type="InterPro" id="IPR015943">
    <property type="entry name" value="WD40/YVTN_repeat-like_dom_sf"/>
</dbReference>
<protein>
    <submittedName>
        <fullName evidence="2">Uncharacterized protein</fullName>
    </submittedName>
</protein>
<organism evidence="2 3">
    <name type="scientific">Ostreobium quekettii</name>
    <dbReference type="NCBI Taxonomy" id="121088"/>
    <lineage>
        <taxon>Eukaryota</taxon>
        <taxon>Viridiplantae</taxon>
        <taxon>Chlorophyta</taxon>
        <taxon>core chlorophytes</taxon>
        <taxon>Ulvophyceae</taxon>
        <taxon>TCBD clade</taxon>
        <taxon>Bryopsidales</taxon>
        <taxon>Ostreobineae</taxon>
        <taxon>Ostreobiaceae</taxon>
        <taxon>Ostreobium</taxon>
    </lineage>
</organism>
<reference evidence="2" key="1">
    <citation type="submission" date="2020-12" db="EMBL/GenBank/DDBJ databases">
        <authorList>
            <person name="Iha C."/>
        </authorList>
    </citation>
    <scope>NUCLEOTIDE SEQUENCE</scope>
</reference>
<evidence type="ECO:0000313" key="2">
    <source>
        <dbReference type="EMBL" id="CAD7704765.1"/>
    </source>
</evidence>
<accession>A0A8S1JA87</accession>
<feature type="transmembrane region" description="Helical" evidence="1">
    <location>
        <begin position="6"/>
        <end position="24"/>
    </location>
</feature>
<dbReference type="InterPro" id="IPR011047">
    <property type="entry name" value="Quinoprotein_ADH-like_sf"/>
</dbReference>
<keyword evidence="1" id="KW-1133">Transmembrane helix</keyword>
<dbReference type="SUPFAM" id="SSF82171">
    <property type="entry name" value="DPP6 N-terminal domain-like"/>
    <property type="match status" value="1"/>
</dbReference>
<proteinExistence type="predicted"/>
<dbReference type="SUPFAM" id="SSF50998">
    <property type="entry name" value="Quinoprotein alcohol dehydrogenase-like"/>
    <property type="match status" value="1"/>
</dbReference>
<dbReference type="Proteomes" id="UP000708148">
    <property type="component" value="Unassembled WGS sequence"/>
</dbReference>
<dbReference type="InterPro" id="IPR036770">
    <property type="entry name" value="Ankyrin_rpt-contain_sf"/>
</dbReference>
<evidence type="ECO:0000313" key="3">
    <source>
        <dbReference type="Proteomes" id="UP000708148"/>
    </source>
</evidence>
<name>A0A8S1JA87_9CHLO</name>
<feature type="transmembrane region" description="Helical" evidence="1">
    <location>
        <begin position="1271"/>
        <end position="1294"/>
    </location>
</feature>
<dbReference type="EMBL" id="CAJHUC010002952">
    <property type="protein sequence ID" value="CAD7704765.1"/>
    <property type="molecule type" value="Genomic_DNA"/>
</dbReference>
<gene>
    <name evidence="2" type="ORF">OSTQU699_LOCUS10120</name>
</gene>